<evidence type="ECO:0000313" key="1">
    <source>
        <dbReference type="EMBL" id="SHG44204.1"/>
    </source>
</evidence>
<evidence type="ECO:0008006" key="3">
    <source>
        <dbReference type="Google" id="ProtNLM"/>
    </source>
</evidence>
<sequence length="318" mass="35319">MKYIYFTICTLWLSCGLLWAQIGINTNYPISNALLHIDGLSNNTNNVPSELVDDMVAALDNAGSISLGLGKKAAENAQVDLGSNNHALKMNEVRLTSLTDIITVPDPRAGMVVYNTVAIASEEVEIGWYYFDGIKWRKIQKAVKDPNLKNEFSIPNGVSDTAEIPAISLADASSNIYSGATKLAFVNTETSQIIAPTDGTYVFALRLYFFSTFNNNISIPSIIYDNQAVLHIFLTSKTKNKVLDKALITFPFNQRTRRYYSYRLVMGTTLDKDEEVELYIGRGLSPEFDDCPLNIRIQDSSDPSVKAAARVSLVFWKL</sequence>
<dbReference type="EMBL" id="FQUC01000029">
    <property type="protein sequence ID" value="SHG44204.1"/>
    <property type="molecule type" value="Genomic_DNA"/>
</dbReference>
<dbReference type="Proteomes" id="UP000184480">
    <property type="component" value="Unassembled WGS sequence"/>
</dbReference>
<organism evidence="1 2">
    <name type="scientific">Dysgonomonas macrotermitis</name>
    <dbReference type="NCBI Taxonomy" id="1346286"/>
    <lineage>
        <taxon>Bacteria</taxon>
        <taxon>Pseudomonadati</taxon>
        <taxon>Bacteroidota</taxon>
        <taxon>Bacteroidia</taxon>
        <taxon>Bacteroidales</taxon>
        <taxon>Dysgonomonadaceae</taxon>
        <taxon>Dysgonomonas</taxon>
    </lineage>
</organism>
<accession>A0A1M5JUH6</accession>
<proteinExistence type="predicted"/>
<keyword evidence="2" id="KW-1185">Reference proteome</keyword>
<dbReference type="AlphaFoldDB" id="A0A1M5JUH6"/>
<dbReference type="OrthoDB" id="997384at2"/>
<dbReference type="RefSeq" id="WP_139262132.1">
    <property type="nucleotide sequence ID" value="NZ_BBXL01000040.1"/>
</dbReference>
<protein>
    <recommendedName>
        <fullName evidence="3">C1q domain-containing protein</fullName>
    </recommendedName>
</protein>
<name>A0A1M5JUH6_9BACT</name>
<evidence type="ECO:0000313" key="2">
    <source>
        <dbReference type="Proteomes" id="UP000184480"/>
    </source>
</evidence>
<reference evidence="2" key="1">
    <citation type="submission" date="2016-11" db="EMBL/GenBank/DDBJ databases">
        <authorList>
            <person name="Varghese N."/>
            <person name="Submissions S."/>
        </authorList>
    </citation>
    <scope>NUCLEOTIDE SEQUENCE [LARGE SCALE GENOMIC DNA]</scope>
    <source>
        <strain evidence="2">DSM 27370</strain>
    </source>
</reference>
<gene>
    <name evidence="1" type="ORF">SAMN05444362_1293</name>
</gene>
<dbReference type="STRING" id="1346286.SAMN05444362_1293"/>
<dbReference type="PROSITE" id="PS51257">
    <property type="entry name" value="PROKAR_LIPOPROTEIN"/>
    <property type="match status" value="1"/>
</dbReference>